<evidence type="ECO:0000256" key="1">
    <source>
        <dbReference type="ARBA" id="ARBA00022679"/>
    </source>
</evidence>
<protein>
    <submittedName>
        <fullName evidence="4">Glycosyltransferase family 4 protein</fullName>
    </submittedName>
</protein>
<dbReference type="InterPro" id="IPR001296">
    <property type="entry name" value="Glyco_trans_1"/>
</dbReference>
<organism evidence="4 5">
    <name type="scientific">Acidicapsa dinghuensis</name>
    <dbReference type="NCBI Taxonomy" id="2218256"/>
    <lineage>
        <taxon>Bacteria</taxon>
        <taxon>Pseudomonadati</taxon>
        <taxon>Acidobacteriota</taxon>
        <taxon>Terriglobia</taxon>
        <taxon>Terriglobales</taxon>
        <taxon>Acidobacteriaceae</taxon>
        <taxon>Acidicapsa</taxon>
    </lineage>
</organism>
<comment type="caution">
    <text evidence="4">The sequence shown here is derived from an EMBL/GenBank/DDBJ whole genome shotgun (WGS) entry which is preliminary data.</text>
</comment>
<accession>A0ABW1EEW5</accession>
<evidence type="ECO:0000259" key="3">
    <source>
        <dbReference type="Pfam" id="PF13439"/>
    </source>
</evidence>
<dbReference type="Proteomes" id="UP001596091">
    <property type="component" value="Unassembled WGS sequence"/>
</dbReference>
<dbReference type="CDD" id="cd03809">
    <property type="entry name" value="GT4_MtfB-like"/>
    <property type="match status" value="1"/>
</dbReference>
<gene>
    <name evidence="4" type="ORF">ACFPT7_08790</name>
</gene>
<feature type="domain" description="Glycosyltransferase subfamily 4-like N-terminal" evidence="3">
    <location>
        <begin position="27"/>
        <end position="191"/>
    </location>
</feature>
<feature type="domain" description="Glycosyl transferase family 1" evidence="2">
    <location>
        <begin position="209"/>
        <end position="358"/>
    </location>
</feature>
<proteinExistence type="predicted"/>
<dbReference type="PANTHER" id="PTHR46401:SF2">
    <property type="entry name" value="GLYCOSYLTRANSFERASE WBBK-RELATED"/>
    <property type="match status" value="1"/>
</dbReference>
<dbReference type="Pfam" id="PF00534">
    <property type="entry name" value="Glycos_transf_1"/>
    <property type="match status" value="1"/>
</dbReference>
<dbReference type="Pfam" id="PF13439">
    <property type="entry name" value="Glyco_transf_4"/>
    <property type="match status" value="1"/>
</dbReference>
<evidence type="ECO:0000259" key="2">
    <source>
        <dbReference type="Pfam" id="PF00534"/>
    </source>
</evidence>
<name>A0ABW1EEW5_9BACT</name>
<dbReference type="EMBL" id="JBHSPH010000002">
    <property type="protein sequence ID" value="MFC5862382.1"/>
    <property type="molecule type" value="Genomic_DNA"/>
</dbReference>
<evidence type="ECO:0000313" key="5">
    <source>
        <dbReference type="Proteomes" id="UP001596091"/>
    </source>
</evidence>
<reference evidence="5" key="1">
    <citation type="journal article" date="2019" name="Int. J. Syst. Evol. Microbiol.">
        <title>The Global Catalogue of Microorganisms (GCM) 10K type strain sequencing project: providing services to taxonomists for standard genome sequencing and annotation.</title>
        <authorList>
            <consortium name="The Broad Institute Genomics Platform"/>
            <consortium name="The Broad Institute Genome Sequencing Center for Infectious Disease"/>
            <person name="Wu L."/>
            <person name="Ma J."/>
        </authorList>
    </citation>
    <scope>NUCLEOTIDE SEQUENCE [LARGE SCALE GENOMIC DNA]</scope>
    <source>
        <strain evidence="5">JCM 4087</strain>
    </source>
</reference>
<dbReference type="Gene3D" id="3.40.50.2000">
    <property type="entry name" value="Glycogen Phosphorylase B"/>
    <property type="match status" value="2"/>
</dbReference>
<keyword evidence="5" id="KW-1185">Reference proteome</keyword>
<dbReference type="RefSeq" id="WP_263335548.1">
    <property type="nucleotide sequence ID" value="NZ_JAGSYH010000003.1"/>
</dbReference>
<dbReference type="SUPFAM" id="SSF53756">
    <property type="entry name" value="UDP-Glycosyltransferase/glycogen phosphorylase"/>
    <property type="match status" value="1"/>
</dbReference>
<dbReference type="InterPro" id="IPR028098">
    <property type="entry name" value="Glyco_trans_4-like_N"/>
</dbReference>
<sequence>MNHFSRAPVPAQIKVLIAAASWASNISGIQRHALNLTRCLLQRPEITELHLVVAPWQKDLVQTGGIPEDSRVSVHIAEMQMGTLSRNLWHYRELPRLAARLNVDVVHLSYPVPVVAASFHCPTVVTLHDLYPYEIPENFGFPKYIFNRAMLQHCLRGVNSIACVSDTTLRTLRCYVPEIIWRKSVRIYNCVESYPHCVAQSPIPGWQLEPFFLAVAQHRPNKNLPLLVQTFHSLICSGRIDPRTKLVIVGIQAAQTGKIQQCVASSGLHQNVHFLEGLPEPDLQWCYRHCAAFVAPSITEGFGLSVAEALLAGCRVVCSDIPAHREIAEDHCMFVELRGNVEQQLAEAILTALDQPQKQPVALPHFSASVLVGQYVDLYQRLLASRVPDAVSNSPISVEIPDAKSQML</sequence>
<dbReference type="PANTHER" id="PTHR46401">
    <property type="entry name" value="GLYCOSYLTRANSFERASE WBBK-RELATED"/>
    <property type="match status" value="1"/>
</dbReference>
<evidence type="ECO:0000313" key="4">
    <source>
        <dbReference type="EMBL" id="MFC5862382.1"/>
    </source>
</evidence>
<keyword evidence="1" id="KW-0808">Transferase</keyword>